<reference evidence="1" key="2">
    <citation type="journal article" date="2015" name="Data Brief">
        <title>Shoot transcriptome of the giant reed, Arundo donax.</title>
        <authorList>
            <person name="Barrero R.A."/>
            <person name="Guerrero F.D."/>
            <person name="Moolhuijzen P."/>
            <person name="Goolsby J.A."/>
            <person name="Tidwell J."/>
            <person name="Bellgard S.E."/>
            <person name="Bellgard M.I."/>
        </authorList>
    </citation>
    <scope>NUCLEOTIDE SEQUENCE</scope>
    <source>
        <tissue evidence="1">Shoot tissue taken approximately 20 cm above the soil surface</tissue>
    </source>
</reference>
<reference evidence="1" key="1">
    <citation type="submission" date="2014-09" db="EMBL/GenBank/DDBJ databases">
        <authorList>
            <person name="Magalhaes I.L.F."/>
            <person name="Oliveira U."/>
            <person name="Santos F.R."/>
            <person name="Vidigal T.H.D.A."/>
            <person name="Brescovit A.D."/>
            <person name="Santos A.J."/>
        </authorList>
    </citation>
    <scope>NUCLEOTIDE SEQUENCE</scope>
    <source>
        <tissue evidence="1">Shoot tissue taken approximately 20 cm above the soil surface</tissue>
    </source>
</reference>
<protein>
    <submittedName>
        <fullName evidence="1">Uncharacterized protein</fullName>
    </submittedName>
</protein>
<name>A0A0A9CLK3_ARUDO</name>
<accession>A0A0A9CLK3</accession>
<dbReference type="EMBL" id="GBRH01223630">
    <property type="protein sequence ID" value="JAD74265.1"/>
    <property type="molecule type" value="Transcribed_RNA"/>
</dbReference>
<evidence type="ECO:0000313" key="1">
    <source>
        <dbReference type="EMBL" id="JAD74265.1"/>
    </source>
</evidence>
<sequence>MKVCLTTNKRSIINIGTLKRKKSSILKIAKVQYR</sequence>
<organism evidence="1">
    <name type="scientific">Arundo donax</name>
    <name type="common">Giant reed</name>
    <name type="synonym">Donax arundinaceus</name>
    <dbReference type="NCBI Taxonomy" id="35708"/>
    <lineage>
        <taxon>Eukaryota</taxon>
        <taxon>Viridiplantae</taxon>
        <taxon>Streptophyta</taxon>
        <taxon>Embryophyta</taxon>
        <taxon>Tracheophyta</taxon>
        <taxon>Spermatophyta</taxon>
        <taxon>Magnoliopsida</taxon>
        <taxon>Liliopsida</taxon>
        <taxon>Poales</taxon>
        <taxon>Poaceae</taxon>
        <taxon>PACMAD clade</taxon>
        <taxon>Arundinoideae</taxon>
        <taxon>Arundineae</taxon>
        <taxon>Arundo</taxon>
    </lineage>
</organism>
<proteinExistence type="predicted"/>
<dbReference type="AlphaFoldDB" id="A0A0A9CLK3"/>